<evidence type="ECO:0000256" key="3">
    <source>
        <dbReference type="ARBA" id="ARBA00023125"/>
    </source>
</evidence>
<keyword evidence="2" id="KW-0805">Transcription regulation</keyword>
<proteinExistence type="inferred from homology"/>
<dbReference type="Pfam" id="PF03466">
    <property type="entry name" value="LysR_substrate"/>
    <property type="match status" value="1"/>
</dbReference>
<comment type="similarity">
    <text evidence="1">Belongs to the LysR transcriptional regulatory family.</text>
</comment>
<evidence type="ECO:0000256" key="4">
    <source>
        <dbReference type="ARBA" id="ARBA00023163"/>
    </source>
</evidence>
<dbReference type="InterPro" id="IPR036388">
    <property type="entry name" value="WH-like_DNA-bd_sf"/>
</dbReference>
<organism evidence="6 7">
    <name type="scientific">Moritella viscosa</name>
    <dbReference type="NCBI Taxonomy" id="80854"/>
    <lineage>
        <taxon>Bacteria</taxon>
        <taxon>Pseudomonadati</taxon>
        <taxon>Pseudomonadota</taxon>
        <taxon>Gammaproteobacteria</taxon>
        <taxon>Alteromonadales</taxon>
        <taxon>Moritellaceae</taxon>
        <taxon>Moritella</taxon>
    </lineage>
</organism>
<protein>
    <submittedName>
        <fullName evidence="6">Putative transcriptional regulator LYSR-type</fullName>
    </submittedName>
</protein>
<keyword evidence="3" id="KW-0238">DNA-binding</keyword>
<dbReference type="OrthoDB" id="5723059at2"/>
<accession>A0A1L0EPU7</accession>
<evidence type="ECO:0000313" key="7">
    <source>
        <dbReference type="Proteomes" id="UP000183794"/>
    </source>
</evidence>
<keyword evidence="4" id="KW-0804">Transcription</keyword>
<dbReference type="EMBL" id="FPLD01000091">
    <property type="protein sequence ID" value="SGZ08765.1"/>
    <property type="molecule type" value="Genomic_DNA"/>
</dbReference>
<sequence>MELSDLTIFCAVVETGGISPAAHALNRVPSNITSRVKKLEAELNTALFIREKNRLRPSPTGEQFFTHAKEILAMAESAILKINNTTPSGRLRLGSIEAVAASRLSNVLLDFHQTYTEVELEVTTSPTGTLIEQVIDGQLDLALVSDPPQDQRLQITPIFSETLVLVSSLLNEDINSPLDLGHNPTLLGFSTQCVYRTRLVDSVKQADILPKIVEINSYTALLNCVTAGMGVGFVPEKLLTVYPFKEGIKTHPLPTMIGSTTTNLIWRKDSVKSSMEAFKSTLIATSNI</sequence>
<evidence type="ECO:0000313" key="6">
    <source>
        <dbReference type="EMBL" id="SGZ08765.1"/>
    </source>
</evidence>
<evidence type="ECO:0000256" key="2">
    <source>
        <dbReference type="ARBA" id="ARBA00023015"/>
    </source>
</evidence>
<dbReference type="Proteomes" id="UP000183794">
    <property type="component" value="Unassembled WGS sequence"/>
</dbReference>
<dbReference type="InterPro" id="IPR000847">
    <property type="entry name" value="LysR_HTH_N"/>
</dbReference>
<gene>
    <name evidence="6" type="ORF">NVI5450_3368</name>
</gene>
<dbReference type="Gene3D" id="3.40.190.10">
    <property type="entry name" value="Periplasmic binding protein-like II"/>
    <property type="match status" value="2"/>
</dbReference>
<dbReference type="Pfam" id="PF00126">
    <property type="entry name" value="HTH_1"/>
    <property type="match status" value="1"/>
</dbReference>
<dbReference type="InterPro" id="IPR036390">
    <property type="entry name" value="WH_DNA-bd_sf"/>
</dbReference>
<reference evidence="6 7" key="1">
    <citation type="submission" date="2016-11" db="EMBL/GenBank/DDBJ databases">
        <authorList>
            <person name="Jaros S."/>
            <person name="Januszkiewicz K."/>
            <person name="Wedrychowicz H."/>
        </authorList>
    </citation>
    <scope>NUCLEOTIDE SEQUENCE [LARGE SCALE GENOMIC DNA]</scope>
    <source>
        <strain evidence="6">NVI 5450</strain>
    </source>
</reference>
<dbReference type="PROSITE" id="PS50931">
    <property type="entry name" value="HTH_LYSR"/>
    <property type="match status" value="1"/>
</dbReference>
<dbReference type="Gene3D" id="1.10.10.10">
    <property type="entry name" value="Winged helix-like DNA-binding domain superfamily/Winged helix DNA-binding domain"/>
    <property type="match status" value="1"/>
</dbReference>
<dbReference type="InterPro" id="IPR005119">
    <property type="entry name" value="LysR_subst-bd"/>
</dbReference>
<evidence type="ECO:0000256" key="1">
    <source>
        <dbReference type="ARBA" id="ARBA00009437"/>
    </source>
</evidence>
<dbReference type="RefSeq" id="WP_075518340.1">
    <property type="nucleotide sequence ID" value="NZ_FPLD01000091.1"/>
</dbReference>
<dbReference type="GO" id="GO:0000976">
    <property type="term" value="F:transcription cis-regulatory region binding"/>
    <property type="evidence" value="ECO:0007669"/>
    <property type="project" value="TreeGrafter"/>
</dbReference>
<feature type="domain" description="HTH lysR-type" evidence="5">
    <location>
        <begin position="1"/>
        <end position="58"/>
    </location>
</feature>
<dbReference type="PANTHER" id="PTHR30126:SF40">
    <property type="entry name" value="HTH-TYPE TRANSCRIPTIONAL REGULATOR GLTR"/>
    <property type="match status" value="1"/>
</dbReference>
<name>A0A1L0EPU7_9GAMM</name>
<dbReference type="SUPFAM" id="SSF53850">
    <property type="entry name" value="Periplasmic binding protein-like II"/>
    <property type="match status" value="1"/>
</dbReference>
<evidence type="ECO:0000259" key="5">
    <source>
        <dbReference type="PROSITE" id="PS50931"/>
    </source>
</evidence>
<dbReference type="SUPFAM" id="SSF46785">
    <property type="entry name" value="Winged helix' DNA-binding domain"/>
    <property type="match status" value="1"/>
</dbReference>
<dbReference type="PANTHER" id="PTHR30126">
    <property type="entry name" value="HTH-TYPE TRANSCRIPTIONAL REGULATOR"/>
    <property type="match status" value="1"/>
</dbReference>
<dbReference type="GO" id="GO:0003700">
    <property type="term" value="F:DNA-binding transcription factor activity"/>
    <property type="evidence" value="ECO:0007669"/>
    <property type="project" value="InterPro"/>
</dbReference>
<dbReference type="AlphaFoldDB" id="A0A1L0EPU7"/>